<accession>A0A3N4IPB7</accession>
<name>A0A3N4IPB7_ASCIM</name>
<proteinExistence type="predicted"/>
<dbReference type="EMBL" id="ML119651">
    <property type="protein sequence ID" value="RPA86030.1"/>
    <property type="molecule type" value="Genomic_DNA"/>
</dbReference>
<protein>
    <submittedName>
        <fullName evidence="1">Uncharacterized protein</fullName>
    </submittedName>
</protein>
<dbReference type="Proteomes" id="UP000275078">
    <property type="component" value="Unassembled WGS sequence"/>
</dbReference>
<keyword evidence="2" id="KW-1185">Reference proteome</keyword>
<dbReference type="AlphaFoldDB" id="A0A3N4IPB7"/>
<reference evidence="1 2" key="1">
    <citation type="journal article" date="2018" name="Nat. Ecol. Evol.">
        <title>Pezizomycetes genomes reveal the molecular basis of ectomycorrhizal truffle lifestyle.</title>
        <authorList>
            <person name="Murat C."/>
            <person name="Payen T."/>
            <person name="Noel B."/>
            <person name="Kuo A."/>
            <person name="Morin E."/>
            <person name="Chen J."/>
            <person name="Kohler A."/>
            <person name="Krizsan K."/>
            <person name="Balestrini R."/>
            <person name="Da Silva C."/>
            <person name="Montanini B."/>
            <person name="Hainaut M."/>
            <person name="Levati E."/>
            <person name="Barry K.W."/>
            <person name="Belfiori B."/>
            <person name="Cichocki N."/>
            <person name="Clum A."/>
            <person name="Dockter R.B."/>
            <person name="Fauchery L."/>
            <person name="Guy J."/>
            <person name="Iotti M."/>
            <person name="Le Tacon F."/>
            <person name="Lindquist E.A."/>
            <person name="Lipzen A."/>
            <person name="Malagnac F."/>
            <person name="Mello A."/>
            <person name="Molinier V."/>
            <person name="Miyauchi S."/>
            <person name="Poulain J."/>
            <person name="Riccioni C."/>
            <person name="Rubini A."/>
            <person name="Sitrit Y."/>
            <person name="Splivallo R."/>
            <person name="Traeger S."/>
            <person name="Wang M."/>
            <person name="Zifcakova L."/>
            <person name="Wipf D."/>
            <person name="Zambonelli A."/>
            <person name="Paolocci F."/>
            <person name="Nowrousian M."/>
            <person name="Ottonello S."/>
            <person name="Baldrian P."/>
            <person name="Spatafora J.W."/>
            <person name="Henrissat B."/>
            <person name="Nagy L.G."/>
            <person name="Aury J.M."/>
            <person name="Wincker P."/>
            <person name="Grigoriev I.V."/>
            <person name="Bonfante P."/>
            <person name="Martin F.M."/>
        </authorList>
    </citation>
    <scope>NUCLEOTIDE SEQUENCE [LARGE SCALE GENOMIC DNA]</scope>
    <source>
        <strain evidence="1 2">RN42</strain>
    </source>
</reference>
<evidence type="ECO:0000313" key="1">
    <source>
        <dbReference type="EMBL" id="RPA86030.1"/>
    </source>
</evidence>
<evidence type="ECO:0000313" key="2">
    <source>
        <dbReference type="Proteomes" id="UP000275078"/>
    </source>
</evidence>
<gene>
    <name evidence="1" type="ORF">BJ508DRAFT_322175</name>
</gene>
<organism evidence="1 2">
    <name type="scientific">Ascobolus immersus RN42</name>
    <dbReference type="NCBI Taxonomy" id="1160509"/>
    <lineage>
        <taxon>Eukaryota</taxon>
        <taxon>Fungi</taxon>
        <taxon>Dikarya</taxon>
        <taxon>Ascomycota</taxon>
        <taxon>Pezizomycotina</taxon>
        <taxon>Pezizomycetes</taxon>
        <taxon>Pezizales</taxon>
        <taxon>Ascobolaceae</taxon>
        <taxon>Ascobolus</taxon>
    </lineage>
</organism>
<sequence length="249" mass="28210">MTTNSLLCSGFEAECMWIGERWEVLMSDRYPKDYDYMEVMRRLNGHFSYVVDVMMGGVGLGRSEASHAVLMSVENQSVRECGRVLLVMERYVEHVWRGVQILTEEGETRGRQWGDEAVELFIELQVGLFCGEEELGGALGRLSVWRGLAEGMVWSLVYAGAYARGGSRVLVVRIPEPPVQVRAVGEEEELDLEGVAEDVWLDEVESVDESVGGGYEDDRRMGSRWRPIEIESQQMGGWEPINLFTQEEE</sequence>